<proteinExistence type="predicted"/>
<protein>
    <submittedName>
        <fullName evidence="4">Unannotated protein</fullName>
    </submittedName>
</protein>
<dbReference type="Pfam" id="PF13420">
    <property type="entry name" value="Acetyltransf_4"/>
    <property type="match status" value="1"/>
</dbReference>
<keyword evidence="2" id="KW-0012">Acyltransferase</keyword>
<evidence type="ECO:0000259" key="3">
    <source>
        <dbReference type="PROSITE" id="PS51186"/>
    </source>
</evidence>
<feature type="domain" description="N-acetyltransferase" evidence="3">
    <location>
        <begin position="4"/>
        <end position="164"/>
    </location>
</feature>
<evidence type="ECO:0000256" key="2">
    <source>
        <dbReference type="ARBA" id="ARBA00023315"/>
    </source>
</evidence>
<dbReference type="EMBL" id="CAEZVV010000188">
    <property type="protein sequence ID" value="CAB4659973.1"/>
    <property type="molecule type" value="Genomic_DNA"/>
</dbReference>
<dbReference type="InterPro" id="IPR016181">
    <property type="entry name" value="Acyl_CoA_acyltransferase"/>
</dbReference>
<dbReference type="InterPro" id="IPR000182">
    <property type="entry name" value="GNAT_dom"/>
</dbReference>
<dbReference type="PANTHER" id="PTHR43072:SF23">
    <property type="entry name" value="UPF0039 PROTEIN C11D3.02C"/>
    <property type="match status" value="1"/>
</dbReference>
<dbReference type="PANTHER" id="PTHR43072">
    <property type="entry name" value="N-ACETYLTRANSFERASE"/>
    <property type="match status" value="1"/>
</dbReference>
<organism evidence="4">
    <name type="scientific">freshwater metagenome</name>
    <dbReference type="NCBI Taxonomy" id="449393"/>
    <lineage>
        <taxon>unclassified sequences</taxon>
        <taxon>metagenomes</taxon>
        <taxon>ecological metagenomes</taxon>
    </lineage>
</organism>
<dbReference type="AlphaFoldDB" id="A0A6J6EHP0"/>
<evidence type="ECO:0000313" key="4">
    <source>
        <dbReference type="EMBL" id="CAB4575627.1"/>
    </source>
</evidence>
<dbReference type="SUPFAM" id="SSF55729">
    <property type="entry name" value="Acyl-CoA N-acyltransferases (Nat)"/>
    <property type="match status" value="1"/>
</dbReference>
<dbReference type="EMBL" id="CAEZTR010000037">
    <property type="protein sequence ID" value="CAB4575627.1"/>
    <property type="molecule type" value="Genomic_DNA"/>
</dbReference>
<dbReference type="PROSITE" id="PS51186">
    <property type="entry name" value="GNAT"/>
    <property type="match status" value="1"/>
</dbReference>
<dbReference type="CDD" id="cd04301">
    <property type="entry name" value="NAT_SF"/>
    <property type="match status" value="1"/>
</dbReference>
<gene>
    <name evidence="4" type="ORF">UFOPK1711_00788</name>
    <name evidence="5" type="ORF">UFOPK2143_01776</name>
</gene>
<reference evidence="4" key="1">
    <citation type="submission" date="2020-05" db="EMBL/GenBank/DDBJ databases">
        <authorList>
            <person name="Chiriac C."/>
            <person name="Salcher M."/>
            <person name="Ghai R."/>
            <person name="Kavagutti S V."/>
        </authorList>
    </citation>
    <scope>NUCLEOTIDE SEQUENCE</scope>
</reference>
<evidence type="ECO:0000256" key="1">
    <source>
        <dbReference type="ARBA" id="ARBA00022679"/>
    </source>
</evidence>
<accession>A0A6J6EHP0</accession>
<dbReference type="Gene3D" id="3.40.630.30">
    <property type="match status" value="1"/>
</dbReference>
<dbReference type="GO" id="GO:0016747">
    <property type="term" value="F:acyltransferase activity, transferring groups other than amino-acyl groups"/>
    <property type="evidence" value="ECO:0007669"/>
    <property type="project" value="InterPro"/>
</dbReference>
<name>A0A6J6EHP0_9ZZZZ</name>
<evidence type="ECO:0000313" key="5">
    <source>
        <dbReference type="EMBL" id="CAB4659973.1"/>
    </source>
</evidence>
<keyword evidence="1" id="KW-0808">Transferase</keyword>
<sequence length="164" mass="17893">MTGVNLRLARPEDAEATREIYNTEVTGSTVTFDLVPRSIDDQLAWLDQRSGAMAVVVAEIDGQVVGFASLSPYRDRPAYATTVEDSVYVHADFRGQGVARALLAEILDIASTRGFHAVMARIVGGHDASIGLHSSLGFEIVGTEREVGRKFGKWLDVVIMQRML</sequence>